<name>A0AA96F475_9MICO</name>
<dbReference type="AlphaFoldDB" id="A0AA96F475"/>
<dbReference type="RefSeq" id="WP_313495904.1">
    <property type="nucleotide sequence ID" value="NZ_CP134879.1"/>
</dbReference>
<feature type="domain" description="PD-(D/E)XK endonuclease-like" evidence="4">
    <location>
        <begin position="7"/>
        <end position="251"/>
    </location>
</feature>
<keyword evidence="3" id="KW-0234">DNA repair</keyword>
<sequence length="273" mass="30618">MPRPPALSPSRASDFRQCPLMFRLRTIDRIPEPPSAAATLGTLVHAVLEDLFELPASERTETAALGAVAPRWQRMLERDPALADLHEDDAALASWLEDARGRLRTYFTMENPTRLEPSGREQFVELQLPDGPLLRGIIDRVETAPDGSVRLSDYKTGKTPHPRYGTKERFQMHFYALLIERLQGRRPALLQLLFLKDGGTLVLRPSDEDIANVESEIRDLWREITACARAADFAPQRSRLCDWCSFQAWCPEFGGTPPELTAERAMGALGIGV</sequence>
<protein>
    <submittedName>
        <fullName evidence="5">PD-(D/E)XK nuclease family protein</fullName>
    </submittedName>
</protein>
<keyword evidence="2" id="KW-0067">ATP-binding</keyword>
<dbReference type="SUPFAM" id="SSF52980">
    <property type="entry name" value="Restriction endonuclease-like"/>
    <property type="match status" value="1"/>
</dbReference>
<evidence type="ECO:0000256" key="1">
    <source>
        <dbReference type="ARBA" id="ARBA00022763"/>
    </source>
</evidence>
<dbReference type="Gene3D" id="3.90.320.10">
    <property type="match status" value="1"/>
</dbReference>
<keyword evidence="2" id="KW-0347">Helicase</keyword>
<gene>
    <name evidence="5" type="ORF">RN606_07400</name>
</gene>
<dbReference type="EMBL" id="CP134879">
    <property type="protein sequence ID" value="WNM23194.1"/>
    <property type="molecule type" value="Genomic_DNA"/>
</dbReference>
<dbReference type="InterPro" id="IPR011335">
    <property type="entry name" value="Restrct_endonuc-II-like"/>
</dbReference>
<reference evidence="5 6" key="1">
    <citation type="submission" date="2023-09" db="EMBL/GenBank/DDBJ databases">
        <title>Demequina sp. a novel bacteria isolated from Capsicum annuum.</title>
        <authorList>
            <person name="Humaira Z."/>
            <person name="Lee J."/>
            <person name="Cho D."/>
        </authorList>
    </citation>
    <scope>NUCLEOTIDE SEQUENCE [LARGE SCALE GENOMIC DNA]</scope>
    <source>
        <strain evidence="5 6">OYTSA14</strain>
    </source>
</reference>
<evidence type="ECO:0000313" key="6">
    <source>
        <dbReference type="Proteomes" id="UP001304125"/>
    </source>
</evidence>
<keyword evidence="2" id="KW-0378">Hydrolase</keyword>
<dbReference type="GO" id="GO:0004386">
    <property type="term" value="F:helicase activity"/>
    <property type="evidence" value="ECO:0007669"/>
    <property type="project" value="UniProtKB-KW"/>
</dbReference>
<keyword evidence="2" id="KW-0547">Nucleotide-binding</keyword>
<dbReference type="InterPro" id="IPR038726">
    <property type="entry name" value="PDDEXK_AddAB-type"/>
</dbReference>
<dbReference type="Pfam" id="PF12705">
    <property type="entry name" value="PDDEXK_1"/>
    <property type="match status" value="1"/>
</dbReference>
<dbReference type="Proteomes" id="UP001304125">
    <property type="component" value="Chromosome"/>
</dbReference>
<evidence type="ECO:0000259" key="4">
    <source>
        <dbReference type="Pfam" id="PF12705"/>
    </source>
</evidence>
<evidence type="ECO:0000313" key="5">
    <source>
        <dbReference type="EMBL" id="WNM23194.1"/>
    </source>
</evidence>
<organism evidence="5 6">
    <name type="scientific">Demequina capsici</name>
    <dbReference type="NCBI Taxonomy" id="3075620"/>
    <lineage>
        <taxon>Bacteria</taxon>
        <taxon>Bacillati</taxon>
        <taxon>Actinomycetota</taxon>
        <taxon>Actinomycetes</taxon>
        <taxon>Micrococcales</taxon>
        <taxon>Demequinaceae</taxon>
        <taxon>Demequina</taxon>
    </lineage>
</organism>
<dbReference type="GO" id="GO:0006281">
    <property type="term" value="P:DNA repair"/>
    <property type="evidence" value="ECO:0007669"/>
    <property type="project" value="UniProtKB-KW"/>
</dbReference>
<keyword evidence="1" id="KW-0227">DNA damage</keyword>
<evidence type="ECO:0000256" key="2">
    <source>
        <dbReference type="ARBA" id="ARBA00022806"/>
    </source>
</evidence>
<dbReference type="InterPro" id="IPR011604">
    <property type="entry name" value="PDDEXK-like_dom_sf"/>
</dbReference>
<evidence type="ECO:0000256" key="3">
    <source>
        <dbReference type="ARBA" id="ARBA00023204"/>
    </source>
</evidence>
<keyword evidence="6" id="KW-1185">Reference proteome</keyword>
<accession>A0AA96F475</accession>
<proteinExistence type="predicted"/>